<dbReference type="PANTHER" id="PTHR43649:SF33">
    <property type="entry name" value="POLYGALACTURONAN_RHAMNOGALACTURONAN-BINDING PROTEIN YTCQ"/>
    <property type="match status" value="1"/>
</dbReference>
<accession>A0A5Q2TQU2</accession>
<keyword evidence="1" id="KW-1003">Cell membrane</keyword>
<feature type="signal peptide" evidence="6">
    <location>
        <begin position="1"/>
        <end position="24"/>
    </location>
</feature>
<keyword evidence="4" id="KW-0564">Palmitate</keyword>
<dbReference type="Gene3D" id="3.40.190.10">
    <property type="entry name" value="Periplasmic binding protein-like II"/>
    <property type="match status" value="2"/>
</dbReference>
<organism evidence="7 8">
    <name type="scientific">Gracilibacillus salitolerans</name>
    <dbReference type="NCBI Taxonomy" id="2663022"/>
    <lineage>
        <taxon>Bacteria</taxon>
        <taxon>Bacillati</taxon>
        <taxon>Bacillota</taxon>
        <taxon>Bacilli</taxon>
        <taxon>Bacillales</taxon>
        <taxon>Bacillaceae</taxon>
        <taxon>Gracilibacillus</taxon>
    </lineage>
</organism>
<evidence type="ECO:0000256" key="3">
    <source>
        <dbReference type="ARBA" id="ARBA00023136"/>
    </source>
</evidence>
<evidence type="ECO:0000256" key="2">
    <source>
        <dbReference type="ARBA" id="ARBA00022729"/>
    </source>
</evidence>
<proteinExistence type="predicted"/>
<dbReference type="Pfam" id="PF01547">
    <property type="entry name" value="SBP_bac_1"/>
    <property type="match status" value="1"/>
</dbReference>
<keyword evidence="2 6" id="KW-0732">Signal</keyword>
<dbReference type="AlphaFoldDB" id="A0A5Q2TQU2"/>
<evidence type="ECO:0000256" key="1">
    <source>
        <dbReference type="ARBA" id="ARBA00022475"/>
    </source>
</evidence>
<dbReference type="EMBL" id="CP045915">
    <property type="protein sequence ID" value="QGH36561.1"/>
    <property type="molecule type" value="Genomic_DNA"/>
</dbReference>
<dbReference type="PANTHER" id="PTHR43649">
    <property type="entry name" value="ARABINOSE-BINDING PROTEIN-RELATED"/>
    <property type="match status" value="1"/>
</dbReference>
<evidence type="ECO:0000313" key="8">
    <source>
        <dbReference type="Proteomes" id="UP000339690"/>
    </source>
</evidence>
<keyword evidence="8" id="KW-1185">Reference proteome</keyword>
<dbReference type="KEGG" id="grc:GI584_22000"/>
<feature type="chain" id="PRO_5039643775" evidence="6">
    <location>
        <begin position="25"/>
        <end position="501"/>
    </location>
</feature>
<keyword evidence="5" id="KW-0449">Lipoprotein</keyword>
<keyword evidence="3" id="KW-0472">Membrane</keyword>
<gene>
    <name evidence="7" type="ORF">GI584_22000</name>
</gene>
<dbReference type="InterPro" id="IPR050490">
    <property type="entry name" value="Bact_solute-bd_prot1"/>
</dbReference>
<dbReference type="InterPro" id="IPR006059">
    <property type="entry name" value="SBP"/>
</dbReference>
<evidence type="ECO:0000256" key="5">
    <source>
        <dbReference type="ARBA" id="ARBA00023288"/>
    </source>
</evidence>
<protein>
    <submittedName>
        <fullName evidence="7">Extracellular solute-binding protein</fullName>
    </submittedName>
</protein>
<evidence type="ECO:0000313" key="7">
    <source>
        <dbReference type="EMBL" id="QGH36561.1"/>
    </source>
</evidence>
<dbReference type="SUPFAM" id="SSF53850">
    <property type="entry name" value="Periplasmic binding protein-like II"/>
    <property type="match status" value="1"/>
</dbReference>
<dbReference type="CDD" id="cd13580">
    <property type="entry name" value="PBP2_AlgQ_like_1"/>
    <property type="match status" value="1"/>
</dbReference>
<evidence type="ECO:0000256" key="4">
    <source>
        <dbReference type="ARBA" id="ARBA00023139"/>
    </source>
</evidence>
<name>A0A5Q2TQU2_9BACI</name>
<dbReference type="Proteomes" id="UP000339690">
    <property type="component" value="Chromosome"/>
</dbReference>
<sequence>MVYLINWKKEKLITVLLLSLLVFAGCSSDSASSEGTGGSGDGDSFTVMANLHSPEVPNDKILEIIEEETDKEIEIQWVPDNNYEDRLNTAFATNSLPEAVFLKNQASFIQFRDAIEDEQFWEVGQYLDEFENLAKLKDTVLDNTRINGNLYTLYQGRPLSSQGLIYRKDWAENLGLEVPTTTDEFMEMARAFTEDDPNQSGEDDTFGLTDRSDLVYGAFKTVASWFGTPNNWGEKDGKLMPEFMFDEYKETLDFFKEMYDNGYINQDFPVTSKTDQQEFFKNGTAGMYVGSMGDVVSLNNDAIAINPDVEFDVQNKIAGPDGEFGVWSIPGYGSLVMFPKSSVETEEELLNILDFFNQMMTPEIANYSYWGIEGEHYEVVDDRALPSDDKALTDREVKPYMAIGIGEPETNGRYESVFNYDAKEKAEELTKENEDYLIEDPTVPLYSKTYVDDGARLQEIITDATYNYIIGQMDEAGFDDAVENWKSQGGDAIIEEFNASE</sequence>
<reference evidence="7 8" key="1">
    <citation type="submission" date="2019-11" db="EMBL/GenBank/DDBJ databases">
        <title>Gracilibacillus salitolerans sp. nov., a moderate halophile isolated from a saline soil in northwest China.</title>
        <authorList>
            <person name="Gan L."/>
        </authorList>
    </citation>
    <scope>NUCLEOTIDE SEQUENCE [LARGE SCALE GENOMIC DNA]</scope>
    <source>
        <strain evidence="7 8">SCU50</strain>
    </source>
</reference>
<evidence type="ECO:0000256" key="6">
    <source>
        <dbReference type="SAM" id="SignalP"/>
    </source>
</evidence>